<evidence type="ECO:0000313" key="3">
    <source>
        <dbReference type="EMBL" id="KAF0318961.1"/>
    </source>
</evidence>
<proteinExistence type="predicted"/>
<keyword evidence="2" id="KW-1133">Transmembrane helix</keyword>
<accession>A0A8H3VYL6</accession>
<evidence type="ECO:0000256" key="2">
    <source>
        <dbReference type="SAM" id="Phobius"/>
    </source>
</evidence>
<keyword evidence="2" id="KW-0812">Transmembrane</keyword>
<reference evidence="3 4" key="1">
    <citation type="submission" date="2019-12" db="EMBL/GenBank/DDBJ databases">
        <title>A genome sequence resource for the geographically widespread anthracnose pathogen Colletotrichum asianum.</title>
        <authorList>
            <person name="Meng Y."/>
        </authorList>
    </citation>
    <scope>NUCLEOTIDE SEQUENCE [LARGE SCALE GENOMIC DNA]</scope>
    <source>
        <strain evidence="3 4">ICMP 18580</strain>
    </source>
</reference>
<name>A0A8H3VYL6_9PEZI</name>
<feature type="region of interest" description="Disordered" evidence="1">
    <location>
        <begin position="58"/>
        <end position="131"/>
    </location>
</feature>
<dbReference type="CDD" id="cd12087">
    <property type="entry name" value="TM_EGFR-like"/>
    <property type="match status" value="1"/>
</dbReference>
<dbReference type="Proteomes" id="UP000434172">
    <property type="component" value="Unassembled WGS sequence"/>
</dbReference>
<dbReference type="EMBL" id="WOWK01000102">
    <property type="protein sequence ID" value="KAF0318961.1"/>
    <property type="molecule type" value="Genomic_DNA"/>
</dbReference>
<feature type="transmembrane region" description="Helical" evidence="2">
    <location>
        <begin position="29"/>
        <end position="52"/>
    </location>
</feature>
<evidence type="ECO:0000313" key="4">
    <source>
        <dbReference type="Proteomes" id="UP000434172"/>
    </source>
</evidence>
<protein>
    <submittedName>
        <fullName evidence="3">Uncharacterized protein</fullName>
    </submittedName>
</protein>
<keyword evidence="4" id="KW-1185">Reference proteome</keyword>
<keyword evidence="2" id="KW-0472">Membrane</keyword>
<feature type="compositionally biased region" description="Basic and acidic residues" evidence="1">
    <location>
        <begin position="69"/>
        <end position="85"/>
    </location>
</feature>
<comment type="caution">
    <text evidence="3">The sequence shown here is derived from an EMBL/GenBank/DDBJ whole genome shotgun (WGS) entry which is preliminary data.</text>
</comment>
<sequence length="131" mass="14476">MVTTTSPAEVSPSILPSETAEPKPTKSSAWIAGPVIGVLTAILLLLGAWWFLRRRRSRNAKPEATGGSDEVRKWEKAELHADDAPKVPPMELEGSYPTPVPEMGVNEVPAQEMLVPERDRHMVTEMPERHT</sequence>
<gene>
    <name evidence="3" type="ORF">GQ607_013770</name>
</gene>
<feature type="region of interest" description="Disordered" evidence="1">
    <location>
        <begin position="1"/>
        <end position="29"/>
    </location>
</feature>
<dbReference type="OrthoDB" id="5414836at2759"/>
<organism evidence="3 4">
    <name type="scientific">Colletotrichum asianum</name>
    <dbReference type="NCBI Taxonomy" id="702518"/>
    <lineage>
        <taxon>Eukaryota</taxon>
        <taxon>Fungi</taxon>
        <taxon>Dikarya</taxon>
        <taxon>Ascomycota</taxon>
        <taxon>Pezizomycotina</taxon>
        <taxon>Sordariomycetes</taxon>
        <taxon>Hypocreomycetidae</taxon>
        <taxon>Glomerellales</taxon>
        <taxon>Glomerellaceae</taxon>
        <taxon>Colletotrichum</taxon>
        <taxon>Colletotrichum gloeosporioides species complex</taxon>
    </lineage>
</organism>
<feature type="compositionally biased region" description="Basic and acidic residues" evidence="1">
    <location>
        <begin position="115"/>
        <end position="131"/>
    </location>
</feature>
<dbReference type="AlphaFoldDB" id="A0A8H3VYL6"/>
<evidence type="ECO:0000256" key="1">
    <source>
        <dbReference type="SAM" id="MobiDB-lite"/>
    </source>
</evidence>